<evidence type="ECO:0000313" key="3">
    <source>
        <dbReference type="EMBL" id="PXX48812.1"/>
    </source>
</evidence>
<dbReference type="NCBIfam" id="TIGR00792">
    <property type="entry name" value="gph"/>
    <property type="match status" value="1"/>
</dbReference>
<keyword evidence="2" id="KW-0812">Transmembrane</keyword>
<dbReference type="Proteomes" id="UP000248395">
    <property type="component" value="Unassembled WGS sequence"/>
</dbReference>
<dbReference type="InterPro" id="IPR039672">
    <property type="entry name" value="MFS_2"/>
</dbReference>
<protein>
    <submittedName>
        <fullName evidence="3">GPH family glycoside/pentoside/hexuronide:cation symporter</fullName>
    </submittedName>
</protein>
<dbReference type="GO" id="GO:0015293">
    <property type="term" value="F:symporter activity"/>
    <property type="evidence" value="ECO:0007669"/>
    <property type="project" value="InterPro"/>
</dbReference>
<organism evidence="3 4">
    <name type="scientific">Aquitalea magnusonii</name>
    <dbReference type="NCBI Taxonomy" id="332411"/>
    <lineage>
        <taxon>Bacteria</taxon>
        <taxon>Pseudomonadati</taxon>
        <taxon>Pseudomonadota</taxon>
        <taxon>Betaproteobacteria</taxon>
        <taxon>Neisseriales</taxon>
        <taxon>Chromobacteriaceae</taxon>
        <taxon>Aquitalea</taxon>
    </lineage>
</organism>
<feature type="transmembrane region" description="Helical" evidence="2">
    <location>
        <begin position="368"/>
        <end position="394"/>
    </location>
</feature>
<feature type="transmembrane region" description="Helical" evidence="2">
    <location>
        <begin position="89"/>
        <end position="108"/>
    </location>
</feature>
<dbReference type="SUPFAM" id="SSF103473">
    <property type="entry name" value="MFS general substrate transporter"/>
    <property type="match status" value="1"/>
</dbReference>
<dbReference type="EMBL" id="QJKC01000006">
    <property type="protein sequence ID" value="PXX48812.1"/>
    <property type="molecule type" value="Genomic_DNA"/>
</dbReference>
<feature type="transmembrane region" description="Helical" evidence="2">
    <location>
        <begin position="323"/>
        <end position="347"/>
    </location>
</feature>
<gene>
    <name evidence="3" type="ORF">DFR38_106189</name>
</gene>
<feature type="transmembrane region" description="Helical" evidence="2">
    <location>
        <begin position="55"/>
        <end position="77"/>
    </location>
</feature>
<comment type="caution">
    <text evidence="3">The sequence shown here is derived from an EMBL/GenBank/DDBJ whole genome shotgun (WGS) entry which is preliminary data.</text>
</comment>
<evidence type="ECO:0000256" key="2">
    <source>
        <dbReference type="SAM" id="Phobius"/>
    </source>
</evidence>
<dbReference type="RefSeq" id="WP_059285726.1">
    <property type="nucleotide sequence ID" value="NZ_LNQU01000038.1"/>
</dbReference>
<keyword evidence="4" id="KW-1185">Reference proteome</keyword>
<name>A0A318JFG8_9NEIS</name>
<dbReference type="InterPro" id="IPR001927">
    <property type="entry name" value="Na/Gal_symport"/>
</dbReference>
<feature type="transmembrane region" description="Helical" evidence="2">
    <location>
        <begin position="299"/>
        <end position="317"/>
    </location>
</feature>
<evidence type="ECO:0000313" key="4">
    <source>
        <dbReference type="Proteomes" id="UP000248395"/>
    </source>
</evidence>
<keyword evidence="2" id="KW-1133">Transmembrane helix</keyword>
<dbReference type="PANTHER" id="PTHR11328">
    <property type="entry name" value="MAJOR FACILITATOR SUPERFAMILY DOMAIN-CONTAINING PROTEIN"/>
    <property type="match status" value="1"/>
</dbReference>
<keyword evidence="2" id="KW-0472">Membrane</keyword>
<accession>A0A318JFG8</accession>
<dbReference type="GO" id="GO:0008643">
    <property type="term" value="P:carbohydrate transport"/>
    <property type="evidence" value="ECO:0007669"/>
    <property type="project" value="InterPro"/>
</dbReference>
<dbReference type="InterPro" id="IPR036259">
    <property type="entry name" value="MFS_trans_sf"/>
</dbReference>
<dbReference type="OrthoDB" id="181905at2"/>
<dbReference type="CDD" id="cd17332">
    <property type="entry name" value="MFS_MelB_like"/>
    <property type="match status" value="1"/>
</dbReference>
<feature type="transmembrane region" description="Helical" evidence="2">
    <location>
        <begin position="183"/>
        <end position="206"/>
    </location>
</feature>
<feature type="transmembrane region" description="Helical" evidence="2">
    <location>
        <begin position="406"/>
        <end position="429"/>
    </location>
</feature>
<feature type="transmembrane region" description="Helical" evidence="2">
    <location>
        <begin position="234"/>
        <end position="260"/>
    </location>
</feature>
<dbReference type="GO" id="GO:0005886">
    <property type="term" value="C:plasma membrane"/>
    <property type="evidence" value="ECO:0007669"/>
    <property type="project" value="TreeGrafter"/>
</dbReference>
<dbReference type="Gene3D" id="1.20.1250.20">
    <property type="entry name" value="MFS general substrate transporter like domains"/>
    <property type="match status" value="2"/>
</dbReference>
<feature type="transmembrane region" description="Helical" evidence="2">
    <location>
        <begin position="152"/>
        <end position="171"/>
    </location>
</feature>
<dbReference type="Pfam" id="PF13347">
    <property type="entry name" value="MFS_2"/>
    <property type="match status" value="1"/>
</dbReference>
<feature type="transmembrane region" description="Helical" evidence="2">
    <location>
        <begin position="266"/>
        <end position="287"/>
    </location>
</feature>
<dbReference type="AlphaFoldDB" id="A0A318JFG8"/>
<evidence type="ECO:0000256" key="1">
    <source>
        <dbReference type="ARBA" id="ARBA00009617"/>
    </source>
</evidence>
<dbReference type="PANTHER" id="PTHR11328:SF24">
    <property type="entry name" value="MAJOR FACILITATOR SUPERFAMILY (MFS) PROFILE DOMAIN-CONTAINING PROTEIN"/>
    <property type="match status" value="1"/>
</dbReference>
<proteinExistence type="inferred from homology"/>
<feature type="transmembrane region" description="Helical" evidence="2">
    <location>
        <begin position="21"/>
        <end position="43"/>
    </location>
</feature>
<reference evidence="3 4" key="1">
    <citation type="submission" date="2018-05" db="EMBL/GenBank/DDBJ databases">
        <title>Genomic Encyclopedia of Type Strains, Phase IV (KMG-IV): sequencing the most valuable type-strain genomes for metagenomic binning, comparative biology and taxonomic classification.</title>
        <authorList>
            <person name="Goeker M."/>
        </authorList>
    </citation>
    <scope>NUCLEOTIDE SEQUENCE [LARGE SCALE GENOMIC DNA]</scope>
    <source>
        <strain evidence="3 4">DSM 25134</strain>
    </source>
</reference>
<dbReference type="GO" id="GO:0006814">
    <property type="term" value="P:sodium ion transport"/>
    <property type="evidence" value="ECO:0007669"/>
    <property type="project" value="InterPro"/>
</dbReference>
<comment type="similarity">
    <text evidence="1">Belongs to the sodium:galactoside symporter (TC 2.A.2) family.</text>
</comment>
<sequence>MSAPALSAADVKLGLREKAGYGLGDMASNLSFGAVSLFLLFFYTNIFGLSAGEASLIFLVARIIDALFNILLGYAIDRTHSRHGKLRPYLLYGALPLGVLTVLCFSTPDTSYKFAYALVSYTVYCLAYTTVNTPYSAMNNMLTQHAMSRASLSVYRMVFATLGYFVVSVYAEQLIRRFADPRTGYQLTIALFAGLATLLFYACFALTRERILQDQDAAPGVRQMVQAITGNRPLFHLSMFTVFSYIAYSVWMAAAIYYINYVLRDAAYAASFFAIQTVANLVGTIASEPLIARFGKKRLTLLTLGAGTLALACQYWLAGDSRLAIMACVCVYSAAMGSIFVCMYAMLADTVEYAEWQHHVRTEGAIYGYFNFITKVAMAIAGGLAGLILQYAGYDAAHITARAQDWIALMMTLIPAAMFVLALLFMLRYQLDEDSYLRMVGQIEARKQPAAAQPQES</sequence>
<feature type="transmembrane region" description="Helical" evidence="2">
    <location>
        <begin position="114"/>
        <end position="131"/>
    </location>
</feature>